<gene>
    <name evidence="2" type="ORF">TBRA_LOCUS1002</name>
</gene>
<keyword evidence="3" id="KW-1185">Reference proteome</keyword>
<evidence type="ECO:0000313" key="2">
    <source>
        <dbReference type="EMBL" id="CAB0028888.1"/>
    </source>
</evidence>
<accession>A0A6H5HX78</accession>
<protein>
    <submittedName>
        <fullName evidence="2">Uncharacterized protein</fullName>
    </submittedName>
</protein>
<feature type="non-terminal residue" evidence="2">
    <location>
        <position position="397"/>
    </location>
</feature>
<reference evidence="2 3" key="1">
    <citation type="submission" date="2020-02" db="EMBL/GenBank/DDBJ databases">
        <authorList>
            <person name="Ferguson B K."/>
        </authorList>
    </citation>
    <scope>NUCLEOTIDE SEQUENCE [LARGE SCALE GENOMIC DNA]</scope>
</reference>
<organism evidence="2 3">
    <name type="scientific">Trichogramma brassicae</name>
    <dbReference type="NCBI Taxonomy" id="86971"/>
    <lineage>
        <taxon>Eukaryota</taxon>
        <taxon>Metazoa</taxon>
        <taxon>Ecdysozoa</taxon>
        <taxon>Arthropoda</taxon>
        <taxon>Hexapoda</taxon>
        <taxon>Insecta</taxon>
        <taxon>Pterygota</taxon>
        <taxon>Neoptera</taxon>
        <taxon>Endopterygota</taxon>
        <taxon>Hymenoptera</taxon>
        <taxon>Apocrita</taxon>
        <taxon>Proctotrupomorpha</taxon>
        <taxon>Chalcidoidea</taxon>
        <taxon>Trichogrammatidae</taxon>
        <taxon>Trichogramma</taxon>
    </lineage>
</organism>
<evidence type="ECO:0000313" key="3">
    <source>
        <dbReference type="Proteomes" id="UP000479190"/>
    </source>
</evidence>
<dbReference type="AlphaFoldDB" id="A0A6H5HX78"/>
<dbReference type="EMBL" id="CADCXV010000213">
    <property type="protein sequence ID" value="CAB0028888.1"/>
    <property type="molecule type" value="Genomic_DNA"/>
</dbReference>
<dbReference type="Proteomes" id="UP000479190">
    <property type="component" value="Unassembled WGS sequence"/>
</dbReference>
<feature type="compositionally biased region" description="Low complexity" evidence="1">
    <location>
        <begin position="76"/>
        <end position="86"/>
    </location>
</feature>
<proteinExistence type="predicted"/>
<feature type="non-terminal residue" evidence="2">
    <location>
        <position position="1"/>
    </location>
</feature>
<name>A0A6H5HX78_9HYME</name>
<sequence length="397" mass="45622">SLKQFTRARARVVDLGIGWRRASSRARDSRTHSAFVQRTGSPDHRRTKPKQARRFQIIIRSPEFAKAKIPRNEAKSMTTTTTSSRSGMVGARSRAHTGQCVALKMRPIKGILFDISTKKEPLPLDVKYLNLRIPASSKVQLICKSCWRYYGSGSSRRTTTTTSETRLQEHRQKSQARYMAAEHGTNYAQYYTQQRIRSSRSFDSDKLYLMAIIILAVLNIERYSNCGIGVFVCACMCVRQRIHSSNRCSLILSGDFCRCNRSRCRCRVKIWRSSRQGIPHRGRSGDLTRILQFFGLLFFNWSGARTHTRTHRQTITDCRYRSVKNVTRSREFFYRHQCQPSSQSTPFKANLRRRYRGTTCNDAPQCIHIYQVADGASGHAREPLQKCSLPTQSQQDG</sequence>
<feature type="region of interest" description="Disordered" evidence="1">
    <location>
        <begin position="70"/>
        <end position="93"/>
    </location>
</feature>
<evidence type="ECO:0000256" key="1">
    <source>
        <dbReference type="SAM" id="MobiDB-lite"/>
    </source>
</evidence>
<feature type="region of interest" description="Disordered" evidence="1">
    <location>
        <begin position="22"/>
        <end position="52"/>
    </location>
</feature>